<dbReference type="Gene3D" id="1.10.285.20">
    <property type="entry name" value="Uncharacterised protein PF01937, DUF89, domain 2"/>
    <property type="match status" value="1"/>
</dbReference>
<keyword evidence="1" id="KW-0175">Coiled coil</keyword>
<dbReference type="Pfam" id="PF01937">
    <property type="entry name" value="ARMT1-like_dom"/>
    <property type="match status" value="1"/>
</dbReference>
<evidence type="ECO:0000313" key="4">
    <source>
        <dbReference type="Proteomes" id="UP000189857"/>
    </source>
</evidence>
<dbReference type="InterPro" id="IPR014444">
    <property type="entry name" value="PH1575-like"/>
</dbReference>
<evidence type="ECO:0000256" key="1">
    <source>
        <dbReference type="SAM" id="Coils"/>
    </source>
</evidence>
<feature type="coiled-coil region" evidence="1">
    <location>
        <begin position="14"/>
        <end position="41"/>
    </location>
</feature>
<protein>
    <recommendedName>
        <fullName evidence="2">Damage-control phosphatase ARMT1-like metal-binding domain-containing protein</fullName>
    </recommendedName>
</protein>
<evidence type="ECO:0000313" key="3">
    <source>
        <dbReference type="EMBL" id="SJZ50363.1"/>
    </source>
</evidence>
<accession>A0A1T4L6W4</accession>
<dbReference type="SUPFAM" id="SSF111321">
    <property type="entry name" value="AF1104-like"/>
    <property type="match status" value="1"/>
</dbReference>
<keyword evidence="4" id="KW-1185">Reference proteome</keyword>
<dbReference type="AlphaFoldDB" id="A0A1T4L6W4"/>
<dbReference type="Gene3D" id="3.40.50.10880">
    <property type="entry name" value="Uncharacterised protein PF01937, DUF89, domain 3"/>
    <property type="match status" value="1"/>
</dbReference>
<reference evidence="3 4" key="1">
    <citation type="submission" date="2017-02" db="EMBL/GenBank/DDBJ databases">
        <authorList>
            <person name="Peterson S.W."/>
        </authorList>
    </citation>
    <scope>NUCLEOTIDE SEQUENCE [LARGE SCALE GENOMIC DNA]</scope>
    <source>
        <strain evidence="3 4">ATCC 17233</strain>
    </source>
</reference>
<dbReference type="InterPro" id="IPR002791">
    <property type="entry name" value="ARMT1-like_metal-bd"/>
</dbReference>
<dbReference type="Proteomes" id="UP000189857">
    <property type="component" value="Unassembled WGS sequence"/>
</dbReference>
<dbReference type="OrthoDB" id="9796465at2"/>
<proteinExistence type="predicted"/>
<dbReference type="PIRSF" id="PIRSF006593">
    <property type="entry name" value="UCP006593"/>
    <property type="match status" value="1"/>
</dbReference>
<dbReference type="RefSeq" id="WP_078786437.1">
    <property type="nucleotide sequence ID" value="NZ_FMTO01000005.1"/>
</dbReference>
<sequence length="280" mass="32245">MRISESCAKCLYDKQQSKTDNEEYLAKIKELLENRREEDTSPYMVYLFNKVHEEFFGKAADYKEIKKKYNDLVLSMENDLRSEIEKSDDPLAKAFIMSRIGNYIDFGAMNHVDQNEFMTLFKDTEMQERDIPVYKEFLKECAEGSSFLLACDNCGEIVLDKLMLEQLAKRFPHLKIRALVRGKEVLNDATSEDAYYVGLDKFAEIISNGDAVAGTIYDMLPEEARKALDEADVVLAKGQGNYESMSGQGLRVFYAFLCKCDLFINRFNVPKLTGMFVQER</sequence>
<evidence type="ECO:0000259" key="2">
    <source>
        <dbReference type="Pfam" id="PF01937"/>
    </source>
</evidence>
<organism evidence="3 4">
    <name type="scientific">Eubacterium ruminantium</name>
    <dbReference type="NCBI Taxonomy" id="42322"/>
    <lineage>
        <taxon>Bacteria</taxon>
        <taxon>Bacillati</taxon>
        <taxon>Bacillota</taxon>
        <taxon>Clostridia</taxon>
        <taxon>Eubacteriales</taxon>
        <taxon>Eubacteriaceae</taxon>
        <taxon>Eubacterium</taxon>
    </lineage>
</organism>
<dbReference type="EMBL" id="FUXA01000005">
    <property type="protein sequence ID" value="SJZ50363.1"/>
    <property type="molecule type" value="Genomic_DNA"/>
</dbReference>
<gene>
    <name evidence="3" type="ORF">SAMN02745110_00699</name>
</gene>
<name>A0A1T4L6W4_9FIRM</name>
<feature type="domain" description="Damage-control phosphatase ARMT1-like metal-binding" evidence="2">
    <location>
        <begin position="10"/>
        <end position="268"/>
    </location>
</feature>
<dbReference type="InterPro" id="IPR036075">
    <property type="entry name" value="ARMT-1-like_metal-bd_sf"/>
</dbReference>